<sequence length="593" mass="64333">MPGAHGTNLGDAPPQGDHHVNKRKRDGDDGRSDRIPQPPPPQSGNGGPINYLTRSSHTKLPLIQGDSDSFSEVLSLLNEYEGILNRHESLAGNLGAKLTAPRLLRALDSMFDGSILVSTNLPAQSSFRDGRATPWYRPTWLEIVTFAKSNPAEFSRMTTVDGRRVCRFIMNNTNVEITEDDWQLIMSGAVDQFFLAASKPLEKDETAELATLDILDQRVQTIIKKADEVARKARQLNYHLSGRKAGIESRQANSRQDTTSSFQGVVLAPIRSGGPNAGYDLHADLLQQFTAPGPAHQPASPMTSHPFASTGISNTHTHPPDLHRLRQIQNTSPSQQTRPPPAQPNSPISRSESSALLVIDGGASESPSAGHLPPMALIFARIEKLARGDVINPPCDRCRRLKMACRKKLTACDGCTRKHAKCSWTKLTDEEVAVMRANPNFVFPPIQIGDVDDEAAGNSSDGSRIDSDLPNRRRVGFPHTTAPPPQAGDGRPDSRGSSARNGESGPLNGEGHHQQHKHRPDSDGLPRPPPLSDQGPRDSRQLSYTQPQQQRQQYPHTSSQLTHLALTAVNVVKAATSATPSAGGSRGSSSPRE</sequence>
<feature type="compositionally biased region" description="Polar residues" evidence="2">
    <location>
        <begin position="300"/>
        <end position="317"/>
    </location>
</feature>
<accession>A0AA40KCB6</accession>
<dbReference type="GO" id="GO:0000981">
    <property type="term" value="F:DNA-binding transcription factor activity, RNA polymerase II-specific"/>
    <property type="evidence" value="ECO:0007669"/>
    <property type="project" value="InterPro"/>
</dbReference>
<keyword evidence="1" id="KW-0539">Nucleus</keyword>
<name>A0AA40KCB6_9PEZI</name>
<dbReference type="EMBL" id="JAUKUD010000001">
    <property type="protein sequence ID" value="KAK0753602.1"/>
    <property type="molecule type" value="Genomic_DNA"/>
</dbReference>
<dbReference type="GO" id="GO:0008270">
    <property type="term" value="F:zinc ion binding"/>
    <property type="evidence" value="ECO:0007669"/>
    <property type="project" value="InterPro"/>
</dbReference>
<dbReference type="Proteomes" id="UP001172155">
    <property type="component" value="Unassembled WGS sequence"/>
</dbReference>
<feature type="region of interest" description="Disordered" evidence="2">
    <location>
        <begin position="291"/>
        <end position="352"/>
    </location>
</feature>
<organism evidence="3 4">
    <name type="scientific">Schizothecium vesticola</name>
    <dbReference type="NCBI Taxonomy" id="314040"/>
    <lineage>
        <taxon>Eukaryota</taxon>
        <taxon>Fungi</taxon>
        <taxon>Dikarya</taxon>
        <taxon>Ascomycota</taxon>
        <taxon>Pezizomycotina</taxon>
        <taxon>Sordariomycetes</taxon>
        <taxon>Sordariomycetidae</taxon>
        <taxon>Sordariales</taxon>
        <taxon>Schizotheciaceae</taxon>
        <taxon>Schizothecium</taxon>
    </lineage>
</organism>
<feature type="compositionally biased region" description="Basic and acidic residues" evidence="2">
    <location>
        <begin position="25"/>
        <end position="34"/>
    </location>
</feature>
<dbReference type="AlphaFoldDB" id="A0AA40KCB6"/>
<protein>
    <recommendedName>
        <fullName evidence="5">Zn(2)-C6 fungal-type domain-containing protein</fullName>
    </recommendedName>
</protein>
<feature type="region of interest" description="Disordered" evidence="2">
    <location>
        <begin position="443"/>
        <end position="561"/>
    </location>
</feature>
<feature type="compositionally biased region" description="Polar residues" evidence="2">
    <location>
        <begin position="327"/>
        <end position="337"/>
    </location>
</feature>
<comment type="caution">
    <text evidence="3">The sequence shown here is derived from an EMBL/GenBank/DDBJ whole genome shotgun (WGS) entry which is preliminary data.</text>
</comment>
<evidence type="ECO:0008006" key="5">
    <source>
        <dbReference type="Google" id="ProtNLM"/>
    </source>
</evidence>
<dbReference type="InterPro" id="IPR001138">
    <property type="entry name" value="Zn2Cys6_DnaBD"/>
</dbReference>
<feature type="compositionally biased region" description="Low complexity" evidence="2">
    <location>
        <begin position="541"/>
        <end position="560"/>
    </location>
</feature>
<reference evidence="3" key="1">
    <citation type="submission" date="2023-06" db="EMBL/GenBank/DDBJ databases">
        <title>Genome-scale phylogeny and comparative genomics of the fungal order Sordariales.</title>
        <authorList>
            <consortium name="Lawrence Berkeley National Laboratory"/>
            <person name="Hensen N."/>
            <person name="Bonometti L."/>
            <person name="Westerberg I."/>
            <person name="Brannstrom I.O."/>
            <person name="Guillou S."/>
            <person name="Cros-Aarteil S."/>
            <person name="Calhoun S."/>
            <person name="Haridas S."/>
            <person name="Kuo A."/>
            <person name="Mondo S."/>
            <person name="Pangilinan J."/>
            <person name="Riley R."/>
            <person name="LaButti K."/>
            <person name="Andreopoulos B."/>
            <person name="Lipzen A."/>
            <person name="Chen C."/>
            <person name="Yanf M."/>
            <person name="Daum C."/>
            <person name="Ng V."/>
            <person name="Clum A."/>
            <person name="Steindorff A."/>
            <person name="Ohm R."/>
            <person name="Martin F."/>
            <person name="Silar P."/>
            <person name="Natvig D."/>
            <person name="Lalanne C."/>
            <person name="Gautier V."/>
            <person name="Ament-velasquez S.L."/>
            <person name="Kruys A."/>
            <person name="Hutchinson M.I."/>
            <person name="Powell A.J."/>
            <person name="Barry K."/>
            <person name="Miller A.N."/>
            <person name="Grigoriev I.V."/>
            <person name="Debuchy R."/>
            <person name="Gladieux P."/>
            <person name="Thoren M.H."/>
            <person name="Johannesson H."/>
        </authorList>
    </citation>
    <scope>NUCLEOTIDE SEQUENCE</scope>
    <source>
        <strain evidence="3">SMH3187-1</strain>
    </source>
</reference>
<gene>
    <name evidence="3" type="ORF">B0T18DRAFT_314117</name>
</gene>
<evidence type="ECO:0000256" key="1">
    <source>
        <dbReference type="ARBA" id="ARBA00023242"/>
    </source>
</evidence>
<feature type="region of interest" description="Disordered" evidence="2">
    <location>
        <begin position="1"/>
        <end position="53"/>
    </location>
</feature>
<keyword evidence="4" id="KW-1185">Reference proteome</keyword>
<evidence type="ECO:0000256" key="2">
    <source>
        <dbReference type="SAM" id="MobiDB-lite"/>
    </source>
</evidence>
<evidence type="ECO:0000313" key="4">
    <source>
        <dbReference type="Proteomes" id="UP001172155"/>
    </source>
</evidence>
<evidence type="ECO:0000313" key="3">
    <source>
        <dbReference type="EMBL" id="KAK0753602.1"/>
    </source>
</evidence>
<proteinExistence type="predicted"/>
<dbReference type="CDD" id="cd00067">
    <property type="entry name" value="GAL4"/>
    <property type="match status" value="1"/>
</dbReference>